<gene>
    <name evidence="3" type="ordered locus">Hqrw_4082</name>
</gene>
<dbReference type="InterPro" id="IPR000639">
    <property type="entry name" value="Epox_hydrolase-like"/>
</dbReference>
<dbReference type="InterPro" id="IPR029058">
    <property type="entry name" value="AB_hydrolase_fold"/>
</dbReference>
<reference evidence="3 4" key="1">
    <citation type="journal article" date="2011" name="PLoS ONE">
        <title>Haloquadratum walsbyi: limited diversity in a global pond.</title>
        <authorList>
            <person name="Dyall-Smith M."/>
            <person name="Pfeiffer F."/>
            <person name="Klee K."/>
            <person name="Palm P."/>
            <person name="Gross K."/>
            <person name="Schuster S.C."/>
            <person name="Rampp M."/>
            <person name="Oesterhelt D."/>
        </authorList>
    </citation>
    <scope>NUCLEOTIDE SEQUENCE [LARGE SCALE GENOMIC DNA]</scope>
    <source>
        <strain evidence="4">DSM 16854 / JCM 12705 / C23</strain>
    </source>
</reference>
<sequence length="263" mass="28571">MPYASNDDVQLYYEMDGDAEQAVVFLGDLGYGAWQWGWQYPAVAGQYTTVVMDLRGTGKSDSPAGPYTISTFVDDLISVLSDTEITSTHLVGAGLGGMVGLAATRMHARVTSLTTIGTAPAATARKRNVDSNLEMLWASPSDREALAESVETAVSSSFYDRHPDVVDRIVEWRVDEDASRPAWESQLAAIREFDVADLLYEITVPTLVVHGMSDAVWSPTAGEQLASELPRGEWAPVENAGHLVHIEASKIVNDILIGFLNEH</sequence>
<dbReference type="PANTHER" id="PTHR43798">
    <property type="entry name" value="MONOACYLGLYCEROL LIPASE"/>
    <property type="match status" value="1"/>
</dbReference>
<dbReference type="InterPro" id="IPR050266">
    <property type="entry name" value="AB_hydrolase_sf"/>
</dbReference>
<proteinExistence type="predicted"/>
<dbReference type="PANTHER" id="PTHR43798:SF31">
    <property type="entry name" value="AB HYDROLASE SUPERFAMILY PROTEIN YCLE"/>
    <property type="match status" value="1"/>
</dbReference>
<feature type="domain" description="AB hydrolase-1" evidence="2">
    <location>
        <begin position="35"/>
        <end position="248"/>
    </location>
</feature>
<accession>G0LFP5</accession>
<evidence type="ECO:0000259" key="2">
    <source>
        <dbReference type="Pfam" id="PF00561"/>
    </source>
</evidence>
<evidence type="ECO:0000313" key="4">
    <source>
        <dbReference type="Proteomes" id="UP000007954"/>
    </source>
</evidence>
<dbReference type="KEGG" id="hwc:Hqrw_4082"/>
<dbReference type="AlphaFoldDB" id="G0LFP5"/>
<dbReference type="PRINTS" id="PR00412">
    <property type="entry name" value="EPOXHYDRLASE"/>
</dbReference>
<dbReference type="Gene3D" id="3.40.50.1820">
    <property type="entry name" value="alpha/beta hydrolase"/>
    <property type="match status" value="1"/>
</dbReference>
<dbReference type="GeneID" id="12448988"/>
<organism evidence="3 4">
    <name type="scientific">Haloquadratum walsbyi (strain DSM 16854 / JCM 12705 / C23)</name>
    <dbReference type="NCBI Taxonomy" id="768065"/>
    <lineage>
        <taxon>Archaea</taxon>
        <taxon>Methanobacteriati</taxon>
        <taxon>Methanobacteriota</taxon>
        <taxon>Stenosarchaea group</taxon>
        <taxon>Halobacteria</taxon>
        <taxon>Halobacteriales</taxon>
        <taxon>Haloferacaceae</taxon>
        <taxon>Haloquadratum</taxon>
    </lineage>
</organism>
<dbReference type="InterPro" id="IPR000073">
    <property type="entry name" value="AB_hydrolase_1"/>
</dbReference>
<keyword evidence="1 3" id="KW-0378">Hydrolase</keyword>
<dbReference type="SUPFAM" id="SSF53474">
    <property type="entry name" value="alpha/beta-Hydrolases"/>
    <property type="match status" value="1"/>
</dbReference>
<dbReference type="HOGENOM" id="CLU_020336_50_1_2"/>
<dbReference type="OrthoDB" id="247398at2157"/>
<dbReference type="GO" id="GO:0016020">
    <property type="term" value="C:membrane"/>
    <property type="evidence" value="ECO:0007669"/>
    <property type="project" value="TreeGrafter"/>
</dbReference>
<dbReference type="Pfam" id="PF00561">
    <property type="entry name" value="Abhydrolase_1"/>
    <property type="match status" value="1"/>
</dbReference>
<dbReference type="Proteomes" id="UP000007954">
    <property type="component" value="Chromosome"/>
</dbReference>
<dbReference type="PRINTS" id="PR00111">
    <property type="entry name" value="ABHYDROLASE"/>
</dbReference>
<evidence type="ECO:0000313" key="3">
    <source>
        <dbReference type="EMBL" id="CCC41808.1"/>
    </source>
</evidence>
<dbReference type="GO" id="GO:0016787">
    <property type="term" value="F:hydrolase activity"/>
    <property type="evidence" value="ECO:0007669"/>
    <property type="project" value="UniProtKB-KW"/>
</dbReference>
<protein>
    <submittedName>
        <fullName evidence="3">Alpha/beta hydrolase fold protein</fullName>
    </submittedName>
</protein>
<dbReference type="RefSeq" id="WP_014557085.1">
    <property type="nucleotide sequence ID" value="NC_017459.1"/>
</dbReference>
<evidence type="ECO:0000256" key="1">
    <source>
        <dbReference type="ARBA" id="ARBA00022801"/>
    </source>
</evidence>
<dbReference type="EMBL" id="FR746099">
    <property type="protein sequence ID" value="CCC41808.1"/>
    <property type="molecule type" value="Genomic_DNA"/>
</dbReference>
<name>G0LFP5_HALWC</name>